<dbReference type="Gene3D" id="3.40.50.880">
    <property type="match status" value="1"/>
</dbReference>
<dbReference type="PANTHER" id="PTHR40469:SF2">
    <property type="entry name" value="GALACTOSE-BINDING DOMAIN-LIKE SUPERFAMILY PROTEIN"/>
    <property type="match status" value="1"/>
</dbReference>
<accession>A0AAU7P828</accession>
<dbReference type="InterPro" id="IPR029062">
    <property type="entry name" value="Class_I_gatase-like"/>
</dbReference>
<organism evidence="2">
    <name type="scientific">Xanthomonas sp. 10-10</name>
    <dbReference type="NCBI Taxonomy" id="3115848"/>
    <lineage>
        <taxon>Bacteria</taxon>
        <taxon>Pseudomonadati</taxon>
        <taxon>Pseudomonadota</taxon>
        <taxon>Gammaproteobacteria</taxon>
        <taxon>Lysobacterales</taxon>
        <taxon>Lysobacteraceae</taxon>
        <taxon>Xanthomonas</taxon>
    </lineage>
</organism>
<feature type="domain" description="ThuA-like" evidence="1">
    <location>
        <begin position="52"/>
        <end position="260"/>
    </location>
</feature>
<dbReference type="AlphaFoldDB" id="A0AAU7P828"/>
<sequence length="267" mass="29399">MVISLACDQRRQQRRRALEPISRNNARMHRLLLALICMLASLTATAGSAPERVLIFTKTAGFRHESIPTAVETLRQLAQAQGMVADHSEDADVFTADNLARYRVVAFASTTGEILAPAQQQAFEGFIRQGGGFLGVHSAADTGYQWPWYGRLVGAWFKKHPPGLQSTRVQRQRDGHSVGDAWPITDEIYNYRHNPRGQVQVVATVDERLYAGGTMGADHPIAWCHAFDGGRAWYTGLGHDAAVYANADFLGQLQQGLRYAAGHVPDC</sequence>
<name>A0AAU7P828_9XANT</name>
<dbReference type="RefSeq" id="WP_349656329.1">
    <property type="nucleotide sequence ID" value="NZ_CP144460.1"/>
</dbReference>
<gene>
    <name evidence="2" type="ORF">VZ068_20415</name>
</gene>
<evidence type="ECO:0000259" key="1">
    <source>
        <dbReference type="Pfam" id="PF06283"/>
    </source>
</evidence>
<dbReference type="Pfam" id="PF06283">
    <property type="entry name" value="ThuA"/>
    <property type="match status" value="1"/>
</dbReference>
<reference evidence="2" key="1">
    <citation type="submission" date="2024-02" db="EMBL/GenBank/DDBJ databases">
        <title>Complete genome sequence of Xanthomonas sp. 10-10.</title>
        <authorList>
            <person name="Biessy A."/>
            <person name="Ciotola M."/>
            <person name="Cadieux M."/>
            <person name="Soufiane B."/>
            <person name="Laforest M."/>
            <person name="Filion M."/>
        </authorList>
    </citation>
    <scope>NUCLEOTIDE SEQUENCE</scope>
    <source>
        <strain evidence="2">10-10</strain>
    </source>
</reference>
<evidence type="ECO:0000313" key="2">
    <source>
        <dbReference type="EMBL" id="XBS37739.1"/>
    </source>
</evidence>
<dbReference type="EMBL" id="CP144460">
    <property type="protein sequence ID" value="XBS37739.1"/>
    <property type="molecule type" value="Genomic_DNA"/>
</dbReference>
<proteinExistence type="predicted"/>
<dbReference type="InterPro" id="IPR029010">
    <property type="entry name" value="ThuA-like"/>
</dbReference>
<dbReference type="PANTHER" id="PTHR40469">
    <property type="entry name" value="SECRETED GLYCOSYL HYDROLASE"/>
    <property type="match status" value="1"/>
</dbReference>
<protein>
    <submittedName>
        <fullName evidence="2">ThuA domain-containing protein</fullName>
    </submittedName>
</protein>
<dbReference type="SUPFAM" id="SSF52317">
    <property type="entry name" value="Class I glutamine amidotransferase-like"/>
    <property type="match status" value="1"/>
</dbReference>